<dbReference type="InterPro" id="IPR002994">
    <property type="entry name" value="Surf1/Shy1"/>
</dbReference>
<dbReference type="CDD" id="cd06662">
    <property type="entry name" value="SURF1"/>
    <property type="match status" value="1"/>
</dbReference>
<dbReference type="Pfam" id="PF02104">
    <property type="entry name" value="SURF1"/>
    <property type="match status" value="1"/>
</dbReference>
<accession>A0A1T5JJY2</accession>
<reference evidence="8 9" key="1">
    <citation type="submission" date="2017-02" db="EMBL/GenBank/DDBJ databases">
        <authorList>
            <person name="Peterson S.W."/>
        </authorList>
    </citation>
    <scope>NUCLEOTIDE SEQUENCE [LARGE SCALE GENOMIC DNA]</scope>
    <source>
        <strain evidence="8 9">VKM Ac-2059</strain>
    </source>
</reference>
<feature type="transmembrane region" description="Helical" evidence="6">
    <location>
        <begin position="38"/>
        <end position="58"/>
    </location>
</feature>
<protein>
    <recommendedName>
        <fullName evidence="6">SURF1-like protein</fullName>
    </recommendedName>
</protein>
<proteinExistence type="inferred from homology"/>
<comment type="subcellular location">
    <subcellularLocation>
        <location evidence="6">Cell membrane</location>
        <topology evidence="6">Multi-pass membrane protein</topology>
    </subcellularLocation>
    <subcellularLocation>
        <location evidence="1">Membrane</location>
    </subcellularLocation>
</comment>
<dbReference type="PANTHER" id="PTHR23427:SF2">
    <property type="entry name" value="SURFEIT LOCUS PROTEIN 1"/>
    <property type="match status" value="1"/>
</dbReference>
<evidence type="ECO:0000313" key="9">
    <source>
        <dbReference type="Proteomes" id="UP000190857"/>
    </source>
</evidence>
<dbReference type="RefSeq" id="WP_079727610.1">
    <property type="nucleotide sequence ID" value="NZ_FUZP01000001.1"/>
</dbReference>
<gene>
    <name evidence="8" type="ORF">SAMN06309945_1619</name>
</gene>
<evidence type="ECO:0000313" key="8">
    <source>
        <dbReference type="EMBL" id="SKC51666.1"/>
    </source>
</evidence>
<dbReference type="OrthoDB" id="9807214at2"/>
<dbReference type="InterPro" id="IPR045214">
    <property type="entry name" value="Surf1/Surf4"/>
</dbReference>
<evidence type="ECO:0000256" key="6">
    <source>
        <dbReference type="RuleBase" id="RU363076"/>
    </source>
</evidence>
<sequence>MTSPDQRPTRSASPAPSASARGPVPAGPGWSFAFSKRWAGYLALVIVFALVCCALGAWQLARRAEARVEIDRVAANFDHTPVPIDQALPTLGAFDEDDKWLPVSVTGTYLADEQVLVRNRPLNGNPGFEVITPLELANGDIFIVDRGWLPTGSGQDSPDNIPAPPAGEVTVSARLKAGEPTLPGRGAPEGQIATIQLDDLQKTLDEPTYTGAYGLLASESPAPAEAAPVGVTRPTPDEGPHLSYSFQWFVFAILGFIGFGWAVRQEYRNLNADDPEERIRADERARKKAIAQAESDNEVEDAILGSGR</sequence>
<dbReference type="GO" id="GO:0005886">
    <property type="term" value="C:plasma membrane"/>
    <property type="evidence" value="ECO:0007669"/>
    <property type="project" value="UniProtKB-SubCell"/>
</dbReference>
<dbReference type="AlphaFoldDB" id="A0A1T5JJY2"/>
<dbReference type="EMBL" id="FUZP01000001">
    <property type="protein sequence ID" value="SKC51666.1"/>
    <property type="molecule type" value="Genomic_DNA"/>
</dbReference>
<dbReference type="Proteomes" id="UP000190857">
    <property type="component" value="Unassembled WGS sequence"/>
</dbReference>
<comment type="similarity">
    <text evidence="2 6">Belongs to the SURF1 family.</text>
</comment>
<dbReference type="STRING" id="123320.SAMN06309945_1619"/>
<organism evidence="8 9">
    <name type="scientific">Okibacterium fritillariae</name>
    <dbReference type="NCBI Taxonomy" id="123320"/>
    <lineage>
        <taxon>Bacteria</taxon>
        <taxon>Bacillati</taxon>
        <taxon>Actinomycetota</taxon>
        <taxon>Actinomycetes</taxon>
        <taxon>Micrococcales</taxon>
        <taxon>Microbacteriaceae</taxon>
        <taxon>Okibacterium</taxon>
    </lineage>
</organism>
<feature type="compositionally biased region" description="Low complexity" evidence="7">
    <location>
        <begin position="9"/>
        <end position="24"/>
    </location>
</feature>
<keyword evidence="9" id="KW-1185">Reference proteome</keyword>
<evidence type="ECO:0000256" key="5">
    <source>
        <dbReference type="ARBA" id="ARBA00023136"/>
    </source>
</evidence>
<evidence type="ECO:0000256" key="2">
    <source>
        <dbReference type="ARBA" id="ARBA00007165"/>
    </source>
</evidence>
<feature type="transmembrane region" description="Helical" evidence="6">
    <location>
        <begin position="242"/>
        <end position="263"/>
    </location>
</feature>
<evidence type="ECO:0000256" key="3">
    <source>
        <dbReference type="ARBA" id="ARBA00022692"/>
    </source>
</evidence>
<dbReference type="PANTHER" id="PTHR23427">
    <property type="entry name" value="SURFEIT LOCUS PROTEIN"/>
    <property type="match status" value="1"/>
</dbReference>
<feature type="region of interest" description="Disordered" evidence="7">
    <location>
        <begin position="283"/>
        <end position="308"/>
    </location>
</feature>
<keyword evidence="4 6" id="KW-1133">Transmembrane helix</keyword>
<keyword evidence="6" id="KW-1003">Cell membrane</keyword>
<dbReference type="PROSITE" id="PS50895">
    <property type="entry name" value="SURF1"/>
    <property type="match status" value="1"/>
</dbReference>
<feature type="region of interest" description="Disordered" evidence="7">
    <location>
        <begin position="1"/>
        <end position="24"/>
    </location>
</feature>
<evidence type="ECO:0000256" key="4">
    <source>
        <dbReference type="ARBA" id="ARBA00022989"/>
    </source>
</evidence>
<name>A0A1T5JJY2_9MICO</name>
<keyword evidence="3 6" id="KW-0812">Transmembrane</keyword>
<evidence type="ECO:0000256" key="1">
    <source>
        <dbReference type="ARBA" id="ARBA00004370"/>
    </source>
</evidence>
<evidence type="ECO:0000256" key="7">
    <source>
        <dbReference type="SAM" id="MobiDB-lite"/>
    </source>
</evidence>
<keyword evidence="5 6" id="KW-0472">Membrane</keyword>